<evidence type="ECO:0000313" key="2">
    <source>
        <dbReference type="EnsemblMetazoa" id="GPAI018038-PA"/>
    </source>
</evidence>
<sequence>MPDHVSSGSESKSTKGALSQASLLRTDPKFMTCSLESHRACFDAMPCSTFRIFIEDYPRCEKKISKTQQLHKAVGMVQLPPIVIFMYAGMFLNRLNSTVFKMLWNWRGNITVTFVAANQRSGGTFITKISIKTLSSCALNVRGILATTQPQTWVMLIQLSLTIHTIRHMKDDSLLPGSVNTIAEQFCKITNALLSEMDKKGSRQIVNKPVNTSTLKEKGNK</sequence>
<keyword evidence="1" id="KW-0472">Membrane</keyword>
<proteinExistence type="predicted"/>
<evidence type="ECO:0000256" key="1">
    <source>
        <dbReference type="SAM" id="Phobius"/>
    </source>
</evidence>
<dbReference type="EnsemblMetazoa" id="GPAI018038-RA">
    <property type="protein sequence ID" value="GPAI018038-PA"/>
    <property type="gene ID" value="GPAI018038"/>
</dbReference>
<organism evidence="2 3">
    <name type="scientific">Glossina pallidipes</name>
    <name type="common">Tsetse fly</name>
    <dbReference type="NCBI Taxonomy" id="7398"/>
    <lineage>
        <taxon>Eukaryota</taxon>
        <taxon>Metazoa</taxon>
        <taxon>Ecdysozoa</taxon>
        <taxon>Arthropoda</taxon>
        <taxon>Hexapoda</taxon>
        <taxon>Insecta</taxon>
        <taxon>Pterygota</taxon>
        <taxon>Neoptera</taxon>
        <taxon>Endopterygota</taxon>
        <taxon>Diptera</taxon>
        <taxon>Brachycera</taxon>
        <taxon>Muscomorpha</taxon>
        <taxon>Hippoboscoidea</taxon>
        <taxon>Glossinidae</taxon>
        <taxon>Glossina</taxon>
    </lineage>
</organism>
<reference evidence="3" key="1">
    <citation type="submission" date="2014-03" db="EMBL/GenBank/DDBJ databases">
        <authorList>
            <person name="Aksoy S."/>
            <person name="Warren W."/>
            <person name="Wilson R.K."/>
        </authorList>
    </citation>
    <scope>NUCLEOTIDE SEQUENCE [LARGE SCALE GENOMIC DNA]</scope>
    <source>
        <strain evidence="3">IAEA</strain>
    </source>
</reference>
<accession>A0A1A9ZL35</accession>
<protein>
    <submittedName>
        <fullName evidence="2">Uncharacterized protein</fullName>
    </submittedName>
</protein>
<keyword evidence="1" id="KW-0812">Transmembrane</keyword>
<reference evidence="2" key="2">
    <citation type="submission" date="2020-05" db="UniProtKB">
        <authorList>
            <consortium name="EnsemblMetazoa"/>
        </authorList>
    </citation>
    <scope>IDENTIFICATION</scope>
    <source>
        <strain evidence="2">IAEA</strain>
    </source>
</reference>
<keyword evidence="3" id="KW-1185">Reference proteome</keyword>
<dbReference type="AlphaFoldDB" id="A0A1A9ZL35"/>
<dbReference type="Proteomes" id="UP000092445">
    <property type="component" value="Unassembled WGS sequence"/>
</dbReference>
<evidence type="ECO:0000313" key="3">
    <source>
        <dbReference type="Proteomes" id="UP000092445"/>
    </source>
</evidence>
<name>A0A1A9ZL35_GLOPL</name>
<keyword evidence="1" id="KW-1133">Transmembrane helix</keyword>
<dbReference type="VEuPathDB" id="VectorBase:GPAI018038"/>
<feature type="transmembrane region" description="Helical" evidence="1">
    <location>
        <begin position="73"/>
        <end position="92"/>
    </location>
</feature>